<comment type="caution">
    <text evidence="11">The sequence shown here is derived from an EMBL/GenBank/DDBJ whole genome shotgun (WGS) entry which is preliminary data.</text>
</comment>
<dbReference type="Gene3D" id="1.20.5.110">
    <property type="match status" value="1"/>
</dbReference>
<keyword evidence="3 9" id="KW-0812">Transmembrane</keyword>
<keyword evidence="6" id="KW-0333">Golgi apparatus</keyword>
<feature type="transmembrane region" description="Helical" evidence="9">
    <location>
        <begin position="58"/>
        <end position="80"/>
    </location>
</feature>
<evidence type="ECO:0000313" key="12">
    <source>
        <dbReference type="Proteomes" id="UP000835052"/>
    </source>
</evidence>
<evidence type="ECO:0000313" key="11">
    <source>
        <dbReference type="EMBL" id="CAD6195109.1"/>
    </source>
</evidence>
<keyword evidence="5 9" id="KW-1133">Transmembrane helix</keyword>
<gene>
    <name evidence="11" type="ORF">CAUJ_LOCUS11028</name>
</gene>
<dbReference type="InterPro" id="IPR039899">
    <property type="entry name" value="BET1_SNARE"/>
</dbReference>
<dbReference type="GO" id="GO:0000139">
    <property type="term" value="C:Golgi membrane"/>
    <property type="evidence" value="ECO:0007669"/>
    <property type="project" value="UniProtKB-SubCell"/>
</dbReference>
<feature type="transmembrane region" description="Helical" evidence="9">
    <location>
        <begin position="179"/>
        <end position="197"/>
    </location>
</feature>
<keyword evidence="7 9" id="KW-0472">Membrane</keyword>
<dbReference type="Proteomes" id="UP000835052">
    <property type="component" value="Unassembled WGS sequence"/>
</dbReference>
<evidence type="ECO:0000256" key="2">
    <source>
        <dbReference type="ARBA" id="ARBA00022448"/>
    </source>
</evidence>
<comment type="subcellular location">
    <subcellularLocation>
        <location evidence="8">Endomembrane system</location>
        <topology evidence="8">Single-pass type IV membrane protein</topology>
    </subcellularLocation>
    <subcellularLocation>
        <location evidence="1">Golgi apparatus membrane</location>
    </subcellularLocation>
</comment>
<keyword evidence="4" id="KW-0653">Protein transport</keyword>
<dbReference type="OrthoDB" id="261831at2759"/>
<accession>A0A8S1HGM1</accession>
<proteinExistence type="predicted"/>
<evidence type="ECO:0000256" key="5">
    <source>
        <dbReference type="ARBA" id="ARBA00022989"/>
    </source>
</evidence>
<organism evidence="11 12">
    <name type="scientific">Caenorhabditis auriculariae</name>
    <dbReference type="NCBI Taxonomy" id="2777116"/>
    <lineage>
        <taxon>Eukaryota</taxon>
        <taxon>Metazoa</taxon>
        <taxon>Ecdysozoa</taxon>
        <taxon>Nematoda</taxon>
        <taxon>Chromadorea</taxon>
        <taxon>Rhabditida</taxon>
        <taxon>Rhabditina</taxon>
        <taxon>Rhabditomorpha</taxon>
        <taxon>Rhabditoidea</taxon>
        <taxon>Rhabditidae</taxon>
        <taxon>Peloderinae</taxon>
        <taxon>Caenorhabditis</taxon>
    </lineage>
</organism>
<dbReference type="PROSITE" id="PS50192">
    <property type="entry name" value="T_SNARE"/>
    <property type="match status" value="1"/>
</dbReference>
<evidence type="ECO:0000256" key="1">
    <source>
        <dbReference type="ARBA" id="ARBA00004394"/>
    </source>
</evidence>
<keyword evidence="2" id="KW-0813">Transport</keyword>
<protein>
    <recommendedName>
        <fullName evidence="10">t-SNARE coiled-coil homology domain-containing protein</fullName>
    </recommendedName>
</protein>
<dbReference type="GO" id="GO:0015031">
    <property type="term" value="P:protein transport"/>
    <property type="evidence" value="ECO:0007669"/>
    <property type="project" value="UniProtKB-KW"/>
</dbReference>
<reference evidence="11" key="1">
    <citation type="submission" date="2020-10" db="EMBL/GenBank/DDBJ databases">
        <authorList>
            <person name="Kikuchi T."/>
        </authorList>
    </citation>
    <scope>NUCLEOTIDE SEQUENCE</scope>
    <source>
        <strain evidence="11">NKZ352</strain>
    </source>
</reference>
<evidence type="ECO:0000256" key="7">
    <source>
        <dbReference type="ARBA" id="ARBA00023136"/>
    </source>
</evidence>
<evidence type="ECO:0000256" key="9">
    <source>
        <dbReference type="SAM" id="Phobius"/>
    </source>
</evidence>
<dbReference type="InterPro" id="IPR000727">
    <property type="entry name" value="T_SNARE_dom"/>
</dbReference>
<name>A0A8S1HGM1_9PELO</name>
<dbReference type="CDD" id="cd15853">
    <property type="entry name" value="SNARE_Bet1"/>
    <property type="match status" value="1"/>
</dbReference>
<evidence type="ECO:0000256" key="4">
    <source>
        <dbReference type="ARBA" id="ARBA00022927"/>
    </source>
</evidence>
<dbReference type="SUPFAM" id="SSF58038">
    <property type="entry name" value="SNARE fusion complex"/>
    <property type="match status" value="1"/>
</dbReference>
<evidence type="ECO:0000256" key="8">
    <source>
        <dbReference type="ARBA" id="ARBA00046280"/>
    </source>
</evidence>
<sequence>MHLVGYTTVYFFGEKGKAETFFRDFVVFPYQSIGQPLYSAFIISLSKEKLKISAIDRLAFSLLVLFRVIISALFLSFVRAPKELHKPSKRAMAYRGTSMRGVPTSDSSYLERHNDDLVDGLSSKVAALKRVTIAIGEDVREQNRLLSDMDGDFDSSKSLLQTTMRRLGIVSKAGGKNMLCYLILFALFVFFVVYCLSR</sequence>
<evidence type="ECO:0000256" key="3">
    <source>
        <dbReference type="ARBA" id="ARBA00022692"/>
    </source>
</evidence>
<dbReference type="EMBL" id="CAJGYM010000051">
    <property type="protein sequence ID" value="CAD6195109.1"/>
    <property type="molecule type" value="Genomic_DNA"/>
</dbReference>
<evidence type="ECO:0000256" key="6">
    <source>
        <dbReference type="ARBA" id="ARBA00023034"/>
    </source>
</evidence>
<dbReference type="AlphaFoldDB" id="A0A8S1HGM1"/>
<dbReference type="PANTHER" id="PTHR12791">
    <property type="entry name" value="GOLGI SNARE BET1-RELATED"/>
    <property type="match status" value="1"/>
</dbReference>
<keyword evidence="12" id="KW-1185">Reference proteome</keyword>
<evidence type="ECO:0000259" key="10">
    <source>
        <dbReference type="PROSITE" id="PS50192"/>
    </source>
</evidence>
<feature type="domain" description="T-SNARE coiled-coil homology" evidence="10">
    <location>
        <begin position="108"/>
        <end position="170"/>
    </location>
</feature>